<dbReference type="InterPro" id="IPR038514">
    <property type="entry name" value="AAR2_C_sf"/>
</dbReference>
<dbReference type="InterPro" id="IPR033648">
    <property type="entry name" value="AAR2_C"/>
</dbReference>
<feature type="compositionally biased region" description="Gly residues" evidence="2">
    <location>
        <begin position="364"/>
        <end position="380"/>
    </location>
</feature>
<evidence type="ECO:0000313" key="5">
    <source>
        <dbReference type="EMBL" id="GAB1320844.1"/>
    </source>
</evidence>
<name>A0ABQ0GT08_9PEZI</name>
<feature type="compositionally biased region" description="Low complexity" evidence="2">
    <location>
        <begin position="215"/>
        <end position="229"/>
    </location>
</feature>
<dbReference type="PANTHER" id="PTHR12689">
    <property type="entry name" value="A1 CISTRON SPLICING FACTOR AAR2-RELATED"/>
    <property type="match status" value="1"/>
</dbReference>
<comment type="similarity">
    <text evidence="1">Belongs to the AAR2 family.</text>
</comment>
<protein>
    <submittedName>
        <fullName evidence="5">Uncharacterized protein</fullName>
    </submittedName>
</protein>
<dbReference type="GeneID" id="98181796"/>
<proteinExistence type="inferred from homology"/>
<organism evidence="5 6">
    <name type="scientific">Madurella fahalii</name>
    <dbReference type="NCBI Taxonomy" id="1157608"/>
    <lineage>
        <taxon>Eukaryota</taxon>
        <taxon>Fungi</taxon>
        <taxon>Dikarya</taxon>
        <taxon>Ascomycota</taxon>
        <taxon>Pezizomycotina</taxon>
        <taxon>Sordariomycetes</taxon>
        <taxon>Sordariomycetidae</taxon>
        <taxon>Sordariales</taxon>
        <taxon>Sordariales incertae sedis</taxon>
        <taxon>Madurella</taxon>
    </lineage>
</organism>
<sequence length="489" mass="52909">MTATTDAAMDPLWDANGERVKQVSDSTIEKAGIRPLPSQLEKGDVFRLLNLPDHFIVGLDDMAMTTMKSLPGFREIPKGVHFLWVQQPDSVSRCGYWFVTGDKGTVRVKQWDRYNEVLAEPTNQSEACDLLASLESVYPTLQPSSLATERGNKVSNPICAQPLWHTLAWAISPETLSRITGETSVTEYPIDSMDCAKSSSSSHHHHHHPYPTQPNPTSSNTSSNSNSNSNSINDGDLHFLFAQDLTDLALLDTSPNLATQASVADTSARVLALLHTSTTAAAAAADREGNSILAELQFAFLSGTLLANAACLAHWWDLVLKIVLRSYRLAASGPWSGLATRMLETVFAQLWFAEYAVEAAASEGAGGGAGNRGEGGGGGPDGERVLYMCKPRSKERLKAALGEYKRRLRELGAGGEVWKVFEELEGWLRGLGWVLGGDGDGNGRPRGDRVSEGKEEGVEGGDSEEEDDPPVVVELDAEGREVGLVRFED</sequence>
<dbReference type="Pfam" id="PF05282">
    <property type="entry name" value="AAR2"/>
    <property type="match status" value="1"/>
</dbReference>
<dbReference type="CDD" id="cd13777">
    <property type="entry name" value="Aar2_N"/>
    <property type="match status" value="1"/>
</dbReference>
<feature type="region of interest" description="Disordered" evidence="2">
    <location>
        <begin position="192"/>
        <end position="229"/>
    </location>
</feature>
<dbReference type="InterPro" id="IPR007946">
    <property type="entry name" value="AAR2"/>
</dbReference>
<dbReference type="EMBL" id="BAAFSV010000006">
    <property type="protein sequence ID" value="GAB1320844.1"/>
    <property type="molecule type" value="Genomic_DNA"/>
</dbReference>
<comment type="caution">
    <text evidence="5">The sequence shown here is derived from an EMBL/GenBank/DDBJ whole genome shotgun (WGS) entry which is preliminary data.</text>
</comment>
<dbReference type="Proteomes" id="UP001628179">
    <property type="component" value="Unassembled WGS sequence"/>
</dbReference>
<dbReference type="PANTHER" id="PTHR12689:SF4">
    <property type="entry name" value="PROTEIN AAR2 HOMOLOG"/>
    <property type="match status" value="1"/>
</dbReference>
<dbReference type="CDD" id="cd13778">
    <property type="entry name" value="Aar2_C"/>
    <property type="match status" value="1"/>
</dbReference>
<feature type="domain" description="AAR2 N-terminal" evidence="4">
    <location>
        <begin position="44"/>
        <end position="181"/>
    </location>
</feature>
<feature type="compositionally biased region" description="Acidic residues" evidence="2">
    <location>
        <begin position="458"/>
        <end position="469"/>
    </location>
</feature>
<dbReference type="InterPro" id="IPR033647">
    <property type="entry name" value="Aar2_N"/>
</dbReference>
<evidence type="ECO:0000259" key="3">
    <source>
        <dbReference type="Pfam" id="PF05282"/>
    </source>
</evidence>
<feature type="region of interest" description="Disordered" evidence="2">
    <location>
        <begin position="364"/>
        <end position="383"/>
    </location>
</feature>
<evidence type="ECO:0000259" key="4">
    <source>
        <dbReference type="Pfam" id="PF20981"/>
    </source>
</evidence>
<dbReference type="RefSeq" id="XP_070922574.1">
    <property type="nucleotide sequence ID" value="XM_071066473.1"/>
</dbReference>
<gene>
    <name evidence="5" type="ORF">MFIFM68171_11054</name>
</gene>
<keyword evidence="6" id="KW-1185">Reference proteome</keyword>
<feature type="region of interest" description="Disordered" evidence="2">
    <location>
        <begin position="438"/>
        <end position="470"/>
    </location>
</feature>
<accession>A0ABQ0GT08</accession>
<evidence type="ECO:0000256" key="2">
    <source>
        <dbReference type="SAM" id="MobiDB-lite"/>
    </source>
</evidence>
<evidence type="ECO:0000256" key="1">
    <source>
        <dbReference type="ARBA" id="ARBA00006281"/>
    </source>
</evidence>
<dbReference type="Pfam" id="PF20981">
    <property type="entry name" value="AAR2_1st"/>
    <property type="match status" value="1"/>
</dbReference>
<dbReference type="InterPro" id="IPR038516">
    <property type="entry name" value="AAR2_N_sf"/>
</dbReference>
<feature type="domain" description="AAR2 C-terminal" evidence="3">
    <location>
        <begin position="265"/>
        <end position="434"/>
    </location>
</feature>
<reference evidence="5 6" key="1">
    <citation type="submission" date="2024-09" db="EMBL/GenBank/DDBJ databases">
        <title>Itraconazole resistance in Madurella fahalii resulting from another homologue of gene encoding cytochrome P450 14-alpha sterol demethylase (CYP51).</title>
        <authorList>
            <person name="Yoshioka I."/>
            <person name="Fahal A.H."/>
            <person name="Kaneko S."/>
            <person name="Yaguchi T."/>
        </authorList>
    </citation>
    <scope>NUCLEOTIDE SEQUENCE [LARGE SCALE GENOMIC DNA]</scope>
    <source>
        <strain evidence="5 6">IFM 68171</strain>
    </source>
</reference>
<dbReference type="Gene3D" id="2.60.34.20">
    <property type="match status" value="1"/>
</dbReference>
<feature type="compositionally biased region" description="Basic and acidic residues" evidence="2">
    <location>
        <begin position="441"/>
        <end position="457"/>
    </location>
</feature>
<evidence type="ECO:0000313" key="6">
    <source>
        <dbReference type="Proteomes" id="UP001628179"/>
    </source>
</evidence>
<dbReference type="Gene3D" id="1.25.40.550">
    <property type="entry name" value="Aar2, C-terminal domain-like"/>
    <property type="match status" value="1"/>
</dbReference>